<accession>A0A5J6QIZ4</accession>
<reference evidence="2 3" key="1">
    <citation type="submission" date="2019-08" db="EMBL/GenBank/DDBJ databases">
        <title>Whole-genome Sequencing of e-waste polymer degrading bacterium Pseudomonas sp. strain PE08.</title>
        <authorList>
            <person name="Kirdat K."/>
            <person name="Debbarma P."/>
            <person name="Narawade N."/>
            <person name="Suyal D."/>
            <person name="Thorat V."/>
            <person name="Shouche Y."/>
            <person name="Goel R."/>
            <person name="Yadav A."/>
        </authorList>
    </citation>
    <scope>NUCLEOTIDE SEQUENCE [LARGE SCALE GENOMIC DNA]</scope>
    <source>
        <strain evidence="2 3">PE08</strain>
    </source>
</reference>
<sequence>MTLYFLLKTIHGLLAAVLLGAVLVGLFFAYRAWKGGDLQQIALTFSSLVRLDLWFIASSAALLPLTGLALAKVGGWPVRQLWLLWSAGLYLLAALCWLPLFWLQVRIRNRARKALRDNQPLGPQITAHLAWRVRLAVFVLGVLVAVYALMVIKPL</sequence>
<evidence type="ECO:0000313" key="3">
    <source>
        <dbReference type="Proteomes" id="UP000327179"/>
    </source>
</evidence>
<feature type="transmembrane region" description="Helical" evidence="1">
    <location>
        <begin position="82"/>
        <end position="103"/>
    </location>
</feature>
<evidence type="ECO:0000256" key="1">
    <source>
        <dbReference type="SAM" id="Phobius"/>
    </source>
</evidence>
<keyword evidence="1" id="KW-1133">Transmembrane helix</keyword>
<dbReference type="RefSeq" id="WP_151131343.1">
    <property type="nucleotide sequence ID" value="NZ_CP043311.1"/>
</dbReference>
<feature type="transmembrane region" description="Helical" evidence="1">
    <location>
        <begin position="51"/>
        <end position="70"/>
    </location>
</feature>
<evidence type="ECO:0000313" key="2">
    <source>
        <dbReference type="EMBL" id="QEY60796.1"/>
    </source>
</evidence>
<dbReference type="KEGG" id="plal:FXN65_01580"/>
<name>A0A5J6QIZ4_9GAMM</name>
<dbReference type="InterPro" id="IPR018729">
    <property type="entry name" value="DUF2269_transmembrane"/>
</dbReference>
<dbReference type="Pfam" id="PF10027">
    <property type="entry name" value="DUF2269"/>
    <property type="match status" value="1"/>
</dbReference>
<gene>
    <name evidence="2" type="ORF">FXN65_01580</name>
</gene>
<dbReference type="Proteomes" id="UP000327179">
    <property type="component" value="Chromosome"/>
</dbReference>
<keyword evidence="1" id="KW-0472">Membrane</keyword>
<keyword evidence="1" id="KW-0812">Transmembrane</keyword>
<protein>
    <submittedName>
        <fullName evidence="2">DUF2269 domain-containing protein</fullName>
    </submittedName>
</protein>
<feature type="transmembrane region" description="Helical" evidence="1">
    <location>
        <begin position="12"/>
        <end position="30"/>
    </location>
</feature>
<feature type="transmembrane region" description="Helical" evidence="1">
    <location>
        <begin position="133"/>
        <end position="152"/>
    </location>
</feature>
<organism evidence="2 3">
    <name type="scientific">Metapseudomonas lalkuanensis</name>
    <dbReference type="NCBI Taxonomy" id="2604832"/>
    <lineage>
        <taxon>Bacteria</taxon>
        <taxon>Pseudomonadati</taxon>
        <taxon>Pseudomonadota</taxon>
        <taxon>Gammaproteobacteria</taxon>
        <taxon>Pseudomonadales</taxon>
        <taxon>Pseudomonadaceae</taxon>
        <taxon>Metapseudomonas</taxon>
    </lineage>
</organism>
<proteinExistence type="predicted"/>
<dbReference type="AlphaFoldDB" id="A0A5J6QIZ4"/>
<keyword evidence="3" id="KW-1185">Reference proteome</keyword>
<dbReference type="EMBL" id="CP043311">
    <property type="protein sequence ID" value="QEY60796.1"/>
    <property type="molecule type" value="Genomic_DNA"/>
</dbReference>